<proteinExistence type="predicted"/>
<evidence type="ECO:0000256" key="1">
    <source>
        <dbReference type="SAM" id="MobiDB-lite"/>
    </source>
</evidence>
<dbReference type="InterPro" id="IPR027921">
    <property type="entry name" value="NOPCHAP1"/>
</dbReference>
<keyword evidence="3" id="KW-1185">Reference proteome</keyword>
<protein>
    <submittedName>
        <fullName evidence="2">Uncharacterized protein</fullName>
    </submittedName>
</protein>
<feature type="compositionally biased region" description="Acidic residues" evidence="1">
    <location>
        <begin position="72"/>
        <end position="85"/>
    </location>
</feature>
<dbReference type="PANTHER" id="PTHR38489">
    <property type="entry name" value="HISTONE CHAPERONE DOMAIN-CONTAINING PROTEIN"/>
    <property type="match status" value="1"/>
</dbReference>
<name>A0A067CQA5_SAPPC</name>
<dbReference type="Proteomes" id="UP000030745">
    <property type="component" value="Unassembled WGS sequence"/>
</dbReference>
<dbReference type="STRING" id="695850.A0A067CQA5"/>
<dbReference type="GO" id="GO:0000492">
    <property type="term" value="P:box C/D snoRNP assembly"/>
    <property type="evidence" value="ECO:0007669"/>
    <property type="project" value="InterPro"/>
</dbReference>
<dbReference type="Pfam" id="PF15370">
    <property type="entry name" value="NOPCHAP1"/>
    <property type="match status" value="1"/>
</dbReference>
<dbReference type="EMBL" id="KK583198">
    <property type="protein sequence ID" value="KDO31440.1"/>
    <property type="molecule type" value="Genomic_DNA"/>
</dbReference>
<dbReference type="OrthoDB" id="1112980at2759"/>
<dbReference type="VEuPathDB" id="FungiDB:SPRG_04055"/>
<dbReference type="KEGG" id="spar:SPRG_04055"/>
<dbReference type="RefSeq" id="XP_012198035.1">
    <property type="nucleotide sequence ID" value="XM_012342645.1"/>
</dbReference>
<sequence>MSKPSFAAPVPQSALLSKLQAFLPQMEKQNEILAKDLATGQATKYNIEVAEEDPEKQVIEMNFALSMLNEDSGSDSDEDSDDDEREIQLKPSAAAPHDIRITPPTSKPSPLIQELS</sequence>
<dbReference type="PANTHER" id="PTHR38489:SF1">
    <property type="entry name" value="HISTONE CHAPERONE DOMAIN-CONTAINING PROTEIN"/>
    <property type="match status" value="1"/>
</dbReference>
<gene>
    <name evidence="2" type="ORF">SPRG_04055</name>
</gene>
<dbReference type="OMA" id="MNFALSM"/>
<evidence type="ECO:0000313" key="3">
    <source>
        <dbReference type="Proteomes" id="UP000030745"/>
    </source>
</evidence>
<organism evidence="2 3">
    <name type="scientific">Saprolegnia parasitica (strain CBS 223.65)</name>
    <dbReference type="NCBI Taxonomy" id="695850"/>
    <lineage>
        <taxon>Eukaryota</taxon>
        <taxon>Sar</taxon>
        <taxon>Stramenopiles</taxon>
        <taxon>Oomycota</taxon>
        <taxon>Saprolegniomycetes</taxon>
        <taxon>Saprolegniales</taxon>
        <taxon>Saprolegniaceae</taxon>
        <taxon>Saprolegnia</taxon>
    </lineage>
</organism>
<evidence type="ECO:0000313" key="2">
    <source>
        <dbReference type="EMBL" id="KDO31440.1"/>
    </source>
</evidence>
<feature type="region of interest" description="Disordered" evidence="1">
    <location>
        <begin position="68"/>
        <end position="116"/>
    </location>
</feature>
<dbReference type="AlphaFoldDB" id="A0A067CQA5"/>
<accession>A0A067CQA5</accession>
<reference evidence="2 3" key="1">
    <citation type="journal article" date="2013" name="PLoS Genet.">
        <title>Distinctive expansion of potential virulence genes in the genome of the oomycete fish pathogen Saprolegnia parasitica.</title>
        <authorList>
            <person name="Jiang R.H."/>
            <person name="de Bruijn I."/>
            <person name="Haas B.J."/>
            <person name="Belmonte R."/>
            <person name="Lobach L."/>
            <person name="Christie J."/>
            <person name="van den Ackerveken G."/>
            <person name="Bottin A."/>
            <person name="Bulone V."/>
            <person name="Diaz-Moreno S.M."/>
            <person name="Dumas B."/>
            <person name="Fan L."/>
            <person name="Gaulin E."/>
            <person name="Govers F."/>
            <person name="Grenville-Briggs L.J."/>
            <person name="Horner N.R."/>
            <person name="Levin J.Z."/>
            <person name="Mammella M."/>
            <person name="Meijer H.J."/>
            <person name="Morris P."/>
            <person name="Nusbaum C."/>
            <person name="Oome S."/>
            <person name="Phillips A.J."/>
            <person name="van Rooyen D."/>
            <person name="Rzeszutek E."/>
            <person name="Saraiva M."/>
            <person name="Secombes C.J."/>
            <person name="Seidl M.F."/>
            <person name="Snel B."/>
            <person name="Stassen J.H."/>
            <person name="Sykes S."/>
            <person name="Tripathy S."/>
            <person name="van den Berg H."/>
            <person name="Vega-Arreguin J.C."/>
            <person name="Wawra S."/>
            <person name="Young S.K."/>
            <person name="Zeng Q."/>
            <person name="Dieguez-Uribeondo J."/>
            <person name="Russ C."/>
            <person name="Tyler B.M."/>
            <person name="van West P."/>
        </authorList>
    </citation>
    <scope>NUCLEOTIDE SEQUENCE [LARGE SCALE GENOMIC DNA]</scope>
    <source>
        <strain evidence="2 3">CBS 223.65</strain>
    </source>
</reference>
<dbReference type="GeneID" id="24126528"/>